<proteinExistence type="inferred from homology"/>
<protein>
    <recommendedName>
        <fullName evidence="19">Receptor-like serine/threonine-protein kinase</fullName>
        <ecNumber evidence="19">2.7.11.1</ecNumber>
    </recommendedName>
</protein>
<evidence type="ECO:0000256" key="11">
    <source>
        <dbReference type="ARBA" id="ARBA00022840"/>
    </source>
</evidence>
<dbReference type="GO" id="GO:0030246">
    <property type="term" value="F:carbohydrate binding"/>
    <property type="evidence" value="ECO:0007669"/>
    <property type="project" value="UniProtKB-KW"/>
</dbReference>
<keyword evidence="5 19" id="KW-0808">Transferase</keyword>
<dbReference type="PANTHER" id="PTHR27002:SF1055">
    <property type="entry name" value="RECEPTOR-LIKE SERINE_THREONINE-PROTEIN KINASE"/>
    <property type="match status" value="1"/>
</dbReference>
<evidence type="ECO:0000256" key="3">
    <source>
        <dbReference type="ARBA" id="ARBA00022527"/>
    </source>
</evidence>
<reference evidence="25 26" key="1">
    <citation type="submission" date="2024-06" db="EMBL/GenBank/DDBJ databases">
        <title>A chromosome level genome sequence of Diviner's sage (Salvia divinorum).</title>
        <authorList>
            <person name="Ford S.A."/>
            <person name="Ro D.-K."/>
            <person name="Ness R.W."/>
            <person name="Phillips M.A."/>
        </authorList>
    </citation>
    <scope>NUCLEOTIDE SEQUENCE [LARGE SCALE GENOMIC DNA]</scope>
    <source>
        <strain evidence="25">SAF-2024a</strain>
        <tissue evidence="25">Leaf</tissue>
    </source>
</reference>
<evidence type="ECO:0000256" key="10">
    <source>
        <dbReference type="ARBA" id="ARBA00022777"/>
    </source>
</evidence>
<keyword evidence="10 19" id="KW-0418">Kinase</keyword>
<keyword evidence="9 19" id="KW-0547">Nucleotide-binding</keyword>
<evidence type="ECO:0000259" key="22">
    <source>
        <dbReference type="PROSITE" id="PS50011"/>
    </source>
</evidence>
<dbReference type="Pfam" id="PF01453">
    <property type="entry name" value="B_lectin"/>
    <property type="match status" value="1"/>
</dbReference>
<dbReference type="InterPro" id="IPR001480">
    <property type="entry name" value="Bulb-type_lectin_dom"/>
</dbReference>
<comment type="caution">
    <text evidence="25">The sequence shown here is derived from an EMBL/GenBank/DDBJ whole genome shotgun (WGS) entry which is preliminary data.</text>
</comment>
<keyword evidence="15" id="KW-0675">Receptor</keyword>
<keyword evidence="11 19" id="KW-0067">ATP-binding</keyword>
<gene>
    <name evidence="25" type="ORF">AAHA92_13289</name>
</gene>
<evidence type="ECO:0000256" key="18">
    <source>
        <dbReference type="ARBA" id="ARBA00048679"/>
    </source>
</evidence>
<dbReference type="GO" id="GO:0005886">
    <property type="term" value="C:plasma membrane"/>
    <property type="evidence" value="ECO:0007669"/>
    <property type="project" value="UniProtKB-SubCell"/>
</dbReference>
<dbReference type="InterPro" id="IPR003609">
    <property type="entry name" value="Pan_app"/>
</dbReference>
<dbReference type="EC" id="2.7.11.1" evidence="19"/>
<keyword evidence="6 20" id="KW-0812">Transmembrane</keyword>
<dbReference type="InterPro" id="IPR036426">
    <property type="entry name" value="Bulb-type_lectin_dom_sf"/>
</dbReference>
<dbReference type="CDD" id="cd01098">
    <property type="entry name" value="PAN_AP_plant"/>
    <property type="match status" value="1"/>
</dbReference>
<keyword evidence="3 19" id="KW-0723">Serine/threonine-protein kinase</keyword>
<dbReference type="InterPro" id="IPR001245">
    <property type="entry name" value="Ser-Thr/Tyr_kinase_cat_dom"/>
</dbReference>
<keyword evidence="13 20" id="KW-0472">Membrane</keyword>
<dbReference type="InterPro" id="IPR011009">
    <property type="entry name" value="Kinase-like_dom_sf"/>
</dbReference>
<sequence length="763" mass="84643">MVLIVLARTMSMRYGACFLLLLSSAWLSNAEDTIRPGTVVKENDTLVSAGGVFELGFFQDAVSGHVFVGIWFKNLAKKKPVWVANRDNPLEHLYANFQIRDDGNLIATDRKQAPMLVNYGRLATSSNTSATLLDSGNLILKQEGVIIWQSFDFPTDTLLPGMRLGWFRLQGAQPRRQGLLSWLSPQNPSRGTFSVGTTYKDSRKVAVWNRDVSHMDVGRLESDGFRFIFKKSFSSFNLSYTYTLQESYLTLNTVDGYDMSWLVIASTGQLDEYALQGGSLSLMRHDLCDASGKEVNATVCLEDAASRDCPDGDAFVAVNGSVASSMLALNVSIIDDFDDCELTCRTNCSCMAFAFRDDSGCWLYYGSRSDADRHSGNGVFHVRSIAASQKQGGKRRRLAVIILVSSITLGILATVVLWCFKRRHKCIFAANKVTDPKAATTIDIWKTNDVEFIGEGHNLTCFCVDTLENATDSFNAENKLGEGGFGPVYKGKLPSGQEIAVKRLSKRSVQGAKEFRNEVAVISRLQHRNLVKLLGCCIQGEEYILVYEYMINRSLDSFIFDESKQSLVDWKTRVQIIEGIAQGMLYLHKYSRLRIIHRDLKASNILLDGGMNPKISDFGMARIYGENGARAKTTKIAGTYGYMSPEYAMDGNFSEKSDVFSFGIIVLEIISGKRNISFFEADHSLNLLGYAWMLWKEGRSKEFLDATLQADSCAAGEAEKYVRLGLLCVQERAADRPDMPGFVAMAGNDAAALPLPKQPAFLS</sequence>
<evidence type="ECO:0000256" key="13">
    <source>
        <dbReference type="ARBA" id="ARBA00023136"/>
    </source>
</evidence>
<dbReference type="SMART" id="SM00220">
    <property type="entry name" value="S_TKc"/>
    <property type="match status" value="1"/>
</dbReference>
<evidence type="ECO:0000256" key="2">
    <source>
        <dbReference type="ARBA" id="ARBA00022475"/>
    </source>
</evidence>
<dbReference type="Gene3D" id="3.30.200.20">
    <property type="entry name" value="Phosphorylase Kinase, domain 1"/>
    <property type="match status" value="1"/>
</dbReference>
<dbReference type="SMART" id="SM00473">
    <property type="entry name" value="PAN_AP"/>
    <property type="match status" value="1"/>
</dbReference>
<evidence type="ECO:0000256" key="17">
    <source>
        <dbReference type="ARBA" id="ARBA00047899"/>
    </source>
</evidence>
<dbReference type="AlphaFoldDB" id="A0ABD1H928"/>
<evidence type="ECO:0000256" key="4">
    <source>
        <dbReference type="ARBA" id="ARBA00022553"/>
    </source>
</evidence>
<keyword evidence="4" id="KW-0597">Phosphoprotein</keyword>
<dbReference type="Pfam" id="PF07714">
    <property type="entry name" value="PK_Tyr_Ser-Thr"/>
    <property type="match status" value="1"/>
</dbReference>
<evidence type="ECO:0000256" key="16">
    <source>
        <dbReference type="ARBA" id="ARBA00023180"/>
    </source>
</evidence>
<evidence type="ECO:0000256" key="15">
    <source>
        <dbReference type="ARBA" id="ARBA00023170"/>
    </source>
</evidence>
<dbReference type="PROSITE" id="PS50011">
    <property type="entry name" value="PROTEIN_KINASE_DOM"/>
    <property type="match status" value="1"/>
</dbReference>
<feature type="transmembrane region" description="Helical" evidence="20">
    <location>
        <begin position="398"/>
        <end position="418"/>
    </location>
</feature>
<keyword evidence="12 20" id="KW-1133">Transmembrane helix</keyword>
<feature type="domain" description="Protein kinase" evidence="22">
    <location>
        <begin position="474"/>
        <end position="761"/>
    </location>
</feature>
<evidence type="ECO:0000256" key="7">
    <source>
        <dbReference type="ARBA" id="ARBA00022729"/>
    </source>
</evidence>
<dbReference type="FunFam" id="3.30.200.20:FF:000195">
    <property type="entry name" value="G-type lectin S-receptor-like serine/threonine-protein kinase"/>
    <property type="match status" value="1"/>
</dbReference>
<feature type="domain" description="Apple" evidence="24">
    <location>
        <begin position="309"/>
        <end position="386"/>
    </location>
</feature>
<evidence type="ECO:0000256" key="19">
    <source>
        <dbReference type="PIRNR" id="PIRNR000641"/>
    </source>
</evidence>
<evidence type="ECO:0000256" key="20">
    <source>
        <dbReference type="SAM" id="Phobius"/>
    </source>
</evidence>
<dbReference type="PROSITE" id="PS00108">
    <property type="entry name" value="PROTEIN_KINASE_ST"/>
    <property type="match status" value="1"/>
</dbReference>
<dbReference type="Pfam" id="PF08276">
    <property type="entry name" value="PAN_2"/>
    <property type="match status" value="1"/>
</dbReference>
<dbReference type="GO" id="GO:0005524">
    <property type="term" value="F:ATP binding"/>
    <property type="evidence" value="ECO:0007669"/>
    <property type="project" value="UniProtKB-KW"/>
</dbReference>
<evidence type="ECO:0000256" key="8">
    <source>
        <dbReference type="ARBA" id="ARBA00022734"/>
    </source>
</evidence>
<evidence type="ECO:0000256" key="6">
    <source>
        <dbReference type="ARBA" id="ARBA00022692"/>
    </source>
</evidence>
<evidence type="ECO:0000313" key="26">
    <source>
        <dbReference type="Proteomes" id="UP001567538"/>
    </source>
</evidence>
<dbReference type="SMART" id="SM00108">
    <property type="entry name" value="B_lectin"/>
    <property type="match status" value="1"/>
</dbReference>
<feature type="domain" description="Bulb-type lectin" evidence="23">
    <location>
        <begin position="31"/>
        <end position="153"/>
    </location>
</feature>
<dbReference type="PROSITE" id="PS50948">
    <property type="entry name" value="PAN"/>
    <property type="match status" value="1"/>
</dbReference>
<dbReference type="GO" id="GO:0004674">
    <property type="term" value="F:protein serine/threonine kinase activity"/>
    <property type="evidence" value="ECO:0007669"/>
    <property type="project" value="UniProtKB-KW"/>
</dbReference>
<dbReference type="EMBL" id="JBEAFC010000006">
    <property type="protein sequence ID" value="KAL1552500.1"/>
    <property type="molecule type" value="Genomic_DNA"/>
</dbReference>
<dbReference type="Gene3D" id="1.10.510.10">
    <property type="entry name" value="Transferase(Phosphotransferase) domain 1"/>
    <property type="match status" value="1"/>
</dbReference>
<accession>A0ABD1H928</accession>
<keyword evidence="2" id="KW-1003">Cell membrane</keyword>
<dbReference type="CDD" id="cd00028">
    <property type="entry name" value="B_lectin"/>
    <property type="match status" value="1"/>
</dbReference>
<dbReference type="SUPFAM" id="SSF51110">
    <property type="entry name" value="alpha-D-mannose-specific plant lectins"/>
    <property type="match status" value="1"/>
</dbReference>
<evidence type="ECO:0000313" key="25">
    <source>
        <dbReference type="EMBL" id="KAL1552500.1"/>
    </source>
</evidence>
<evidence type="ECO:0000256" key="21">
    <source>
        <dbReference type="SAM" id="SignalP"/>
    </source>
</evidence>
<dbReference type="PANTHER" id="PTHR27002">
    <property type="entry name" value="RECEPTOR-LIKE SERINE/THREONINE-PROTEIN KINASE SD1-8"/>
    <property type="match status" value="1"/>
</dbReference>
<dbReference type="PROSITE" id="PS50927">
    <property type="entry name" value="BULB_LECTIN"/>
    <property type="match status" value="1"/>
</dbReference>
<evidence type="ECO:0000256" key="12">
    <source>
        <dbReference type="ARBA" id="ARBA00022989"/>
    </source>
</evidence>
<comment type="subcellular location">
    <subcellularLocation>
        <location evidence="1">Cell membrane</location>
        <topology evidence="1">Single-pass type I membrane protein</topology>
    </subcellularLocation>
</comment>
<evidence type="ECO:0000256" key="5">
    <source>
        <dbReference type="ARBA" id="ARBA00022679"/>
    </source>
</evidence>
<dbReference type="Proteomes" id="UP001567538">
    <property type="component" value="Unassembled WGS sequence"/>
</dbReference>
<feature type="chain" id="PRO_5044870879" description="Receptor-like serine/threonine-protein kinase" evidence="21">
    <location>
        <begin position="31"/>
        <end position="763"/>
    </location>
</feature>
<keyword evidence="7 21" id="KW-0732">Signal</keyword>
<name>A0ABD1H928_SALDI</name>
<keyword evidence="26" id="KW-1185">Reference proteome</keyword>
<comment type="catalytic activity">
    <reaction evidence="17 19">
        <text>L-threonyl-[protein] + ATP = O-phospho-L-threonyl-[protein] + ADP + H(+)</text>
        <dbReference type="Rhea" id="RHEA:46608"/>
        <dbReference type="Rhea" id="RHEA-COMP:11060"/>
        <dbReference type="Rhea" id="RHEA-COMP:11605"/>
        <dbReference type="ChEBI" id="CHEBI:15378"/>
        <dbReference type="ChEBI" id="CHEBI:30013"/>
        <dbReference type="ChEBI" id="CHEBI:30616"/>
        <dbReference type="ChEBI" id="CHEBI:61977"/>
        <dbReference type="ChEBI" id="CHEBI:456216"/>
        <dbReference type="EC" id="2.7.11.1"/>
    </reaction>
</comment>
<evidence type="ECO:0000259" key="23">
    <source>
        <dbReference type="PROSITE" id="PS50927"/>
    </source>
</evidence>
<organism evidence="25 26">
    <name type="scientific">Salvia divinorum</name>
    <name type="common">Maria pastora</name>
    <name type="synonym">Diviner's sage</name>
    <dbReference type="NCBI Taxonomy" id="28513"/>
    <lineage>
        <taxon>Eukaryota</taxon>
        <taxon>Viridiplantae</taxon>
        <taxon>Streptophyta</taxon>
        <taxon>Embryophyta</taxon>
        <taxon>Tracheophyta</taxon>
        <taxon>Spermatophyta</taxon>
        <taxon>Magnoliopsida</taxon>
        <taxon>eudicotyledons</taxon>
        <taxon>Gunneridae</taxon>
        <taxon>Pentapetalae</taxon>
        <taxon>asterids</taxon>
        <taxon>lamiids</taxon>
        <taxon>Lamiales</taxon>
        <taxon>Lamiaceae</taxon>
        <taxon>Nepetoideae</taxon>
        <taxon>Mentheae</taxon>
        <taxon>Salviinae</taxon>
        <taxon>Salvia</taxon>
        <taxon>Salvia subgen. Calosphace</taxon>
    </lineage>
</organism>
<dbReference type="InterPro" id="IPR008271">
    <property type="entry name" value="Ser/Thr_kinase_AS"/>
</dbReference>
<comment type="similarity">
    <text evidence="19">Belongs to the protein kinase superfamily. Ser/Thr protein kinase family.</text>
</comment>
<feature type="signal peptide" evidence="21">
    <location>
        <begin position="1"/>
        <end position="30"/>
    </location>
</feature>
<dbReference type="CDD" id="cd14066">
    <property type="entry name" value="STKc_IRAK"/>
    <property type="match status" value="1"/>
</dbReference>
<evidence type="ECO:0000259" key="24">
    <source>
        <dbReference type="PROSITE" id="PS50948"/>
    </source>
</evidence>
<evidence type="ECO:0000256" key="1">
    <source>
        <dbReference type="ARBA" id="ARBA00004251"/>
    </source>
</evidence>
<dbReference type="InterPro" id="IPR024171">
    <property type="entry name" value="SRK-like_kinase"/>
</dbReference>
<evidence type="ECO:0000256" key="9">
    <source>
        <dbReference type="ARBA" id="ARBA00022741"/>
    </source>
</evidence>
<keyword evidence="8" id="KW-0430">Lectin</keyword>
<dbReference type="InterPro" id="IPR000719">
    <property type="entry name" value="Prot_kinase_dom"/>
</dbReference>
<keyword evidence="14" id="KW-1015">Disulfide bond</keyword>
<dbReference type="Gene3D" id="2.90.10.10">
    <property type="entry name" value="Bulb-type lectin domain"/>
    <property type="match status" value="1"/>
</dbReference>
<dbReference type="PIRSF" id="PIRSF000641">
    <property type="entry name" value="SRK"/>
    <property type="match status" value="1"/>
</dbReference>
<keyword evidence="16" id="KW-0325">Glycoprotein</keyword>
<comment type="catalytic activity">
    <reaction evidence="18 19">
        <text>L-seryl-[protein] + ATP = O-phospho-L-seryl-[protein] + ADP + H(+)</text>
        <dbReference type="Rhea" id="RHEA:17989"/>
        <dbReference type="Rhea" id="RHEA-COMP:9863"/>
        <dbReference type="Rhea" id="RHEA-COMP:11604"/>
        <dbReference type="ChEBI" id="CHEBI:15378"/>
        <dbReference type="ChEBI" id="CHEBI:29999"/>
        <dbReference type="ChEBI" id="CHEBI:30616"/>
        <dbReference type="ChEBI" id="CHEBI:83421"/>
        <dbReference type="ChEBI" id="CHEBI:456216"/>
        <dbReference type="EC" id="2.7.11.1"/>
    </reaction>
</comment>
<evidence type="ECO:0000256" key="14">
    <source>
        <dbReference type="ARBA" id="ARBA00023157"/>
    </source>
</evidence>
<dbReference type="FunFam" id="1.10.510.10:FF:000060">
    <property type="entry name" value="G-type lectin S-receptor-like serine/threonine-protein kinase"/>
    <property type="match status" value="1"/>
</dbReference>
<dbReference type="FunFam" id="2.90.10.10:FF:000009">
    <property type="entry name" value="Receptor-like serine/threonine-protein kinase SD1-8"/>
    <property type="match status" value="1"/>
</dbReference>
<dbReference type="SUPFAM" id="SSF56112">
    <property type="entry name" value="Protein kinase-like (PK-like)"/>
    <property type="match status" value="1"/>
</dbReference>